<dbReference type="AlphaFoldDB" id="A0A124SCJ2"/>
<comment type="caution">
    <text evidence="1">The sequence shown here is derived from an EMBL/GenBank/DDBJ whole genome shotgun (WGS) entry which is preliminary data.</text>
</comment>
<gene>
    <name evidence="1" type="ORF">Ccrd_004002</name>
</gene>
<name>A0A124SCJ2_CYNCS</name>
<proteinExistence type="predicted"/>
<reference evidence="1 2" key="1">
    <citation type="journal article" date="2016" name="Sci. Rep.">
        <title>The genome sequence of the outbreeding globe artichoke constructed de novo incorporating a phase-aware low-pass sequencing strategy of F1 progeny.</title>
        <authorList>
            <person name="Scaglione D."/>
            <person name="Reyes-Chin-Wo S."/>
            <person name="Acquadro A."/>
            <person name="Froenicke L."/>
            <person name="Portis E."/>
            <person name="Beitel C."/>
            <person name="Tirone M."/>
            <person name="Mauro R."/>
            <person name="Lo Monaco A."/>
            <person name="Mauromicale G."/>
            <person name="Faccioli P."/>
            <person name="Cattivelli L."/>
            <person name="Rieseberg L."/>
            <person name="Michelmore R."/>
            <person name="Lanteri S."/>
        </authorList>
    </citation>
    <scope>NUCLEOTIDE SEQUENCE [LARGE SCALE GENOMIC DNA]</scope>
    <source>
        <strain evidence="1">2C</strain>
    </source>
</reference>
<dbReference type="Gramene" id="KVH93941">
    <property type="protein sequence ID" value="KVH93941"/>
    <property type="gene ID" value="Ccrd_004002"/>
</dbReference>
<dbReference type="Proteomes" id="UP000243975">
    <property type="component" value="Unassembled WGS sequence"/>
</dbReference>
<keyword evidence="2" id="KW-1185">Reference proteome</keyword>
<dbReference type="EMBL" id="LEKV01004584">
    <property type="protein sequence ID" value="KVH93941.1"/>
    <property type="molecule type" value="Genomic_DNA"/>
</dbReference>
<accession>A0A124SCJ2</accession>
<evidence type="ECO:0000313" key="2">
    <source>
        <dbReference type="Proteomes" id="UP000243975"/>
    </source>
</evidence>
<organism evidence="1 2">
    <name type="scientific">Cynara cardunculus var. scolymus</name>
    <name type="common">Globe artichoke</name>
    <name type="synonym">Cynara scolymus</name>
    <dbReference type="NCBI Taxonomy" id="59895"/>
    <lineage>
        <taxon>Eukaryota</taxon>
        <taxon>Viridiplantae</taxon>
        <taxon>Streptophyta</taxon>
        <taxon>Embryophyta</taxon>
        <taxon>Tracheophyta</taxon>
        <taxon>Spermatophyta</taxon>
        <taxon>Magnoliopsida</taxon>
        <taxon>eudicotyledons</taxon>
        <taxon>Gunneridae</taxon>
        <taxon>Pentapetalae</taxon>
        <taxon>asterids</taxon>
        <taxon>campanulids</taxon>
        <taxon>Asterales</taxon>
        <taxon>Asteraceae</taxon>
        <taxon>Carduoideae</taxon>
        <taxon>Cardueae</taxon>
        <taxon>Carduinae</taxon>
        <taxon>Cynara</taxon>
    </lineage>
</organism>
<evidence type="ECO:0000313" key="1">
    <source>
        <dbReference type="EMBL" id="KVH93941.1"/>
    </source>
</evidence>
<sequence length="85" mass="9279">MSPWLRSIPATVLSARLSGAGAQNTPPRVFKNQRRINRHILSTVAELIAIVQKLTLPDIHHLTVGKRTRTTNTAAAIGKTENITS</sequence>
<protein>
    <submittedName>
        <fullName evidence="1">Uncharacterized protein</fullName>
    </submittedName>
</protein>